<dbReference type="PROSITE" id="PS51257">
    <property type="entry name" value="PROKAR_LIPOPROTEIN"/>
    <property type="match status" value="1"/>
</dbReference>
<dbReference type="Pfam" id="PF11102">
    <property type="entry name" value="YjbF"/>
    <property type="match status" value="1"/>
</dbReference>
<dbReference type="EMBL" id="JAQIOY010000001">
    <property type="protein sequence ID" value="MDA7423344.1"/>
    <property type="molecule type" value="Genomic_DNA"/>
</dbReference>
<keyword evidence="2" id="KW-0449">Lipoprotein</keyword>
<dbReference type="InterPro" id="IPR021308">
    <property type="entry name" value="GfcB"/>
</dbReference>
<sequence>MTGLIKTATAFAAVLALSACGNGNRDAAAMLKAIPAAFAAKKAGPVGVSAEQMSQVLASTQAPVNLFVWESTKAQFLMVEIERNRGHQSFGNAARQLIVIKDGVITGSRGLGGDLMSSDADALISQVRRRTAGNVPYTMRFLTPEDVTTTMNLNCAVTPLGQQVPVQAGEVNGTGEAVNAVCSNADGYTVTNTFIVDGHGRILTTRQWISQTIGFLTVQPLRL</sequence>
<accession>A0ABT4XN28</accession>
<organism evidence="2 3">
    <name type="scientific">Thalassococcus lentus</name>
    <dbReference type="NCBI Taxonomy" id="1210524"/>
    <lineage>
        <taxon>Bacteria</taxon>
        <taxon>Pseudomonadati</taxon>
        <taxon>Pseudomonadota</taxon>
        <taxon>Alphaproteobacteria</taxon>
        <taxon>Rhodobacterales</taxon>
        <taxon>Roseobacteraceae</taxon>
        <taxon>Thalassococcus</taxon>
    </lineage>
</organism>
<comment type="caution">
    <text evidence="2">The sequence shown here is derived from an EMBL/GenBank/DDBJ whole genome shotgun (WGS) entry which is preliminary data.</text>
</comment>
<dbReference type="InterPro" id="IPR023373">
    <property type="entry name" value="YmcC_sf"/>
</dbReference>
<evidence type="ECO:0000313" key="3">
    <source>
        <dbReference type="Proteomes" id="UP001210720"/>
    </source>
</evidence>
<gene>
    <name evidence="2" type="ORF">PFY00_01270</name>
</gene>
<evidence type="ECO:0000256" key="1">
    <source>
        <dbReference type="SAM" id="SignalP"/>
    </source>
</evidence>
<evidence type="ECO:0000313" key="2">
    <source>
        <dbReference type="EMBL" id="MDA7423344.1"/>
    </source>
</evidence>
<dbReference type="SUPFAM" id="SSF159270">
    <property type="entry name" value="YmcC-like"/>
    <property type="match status" value="1"/>
</dbReference>
<dbReference type="RefSeq" id="WP_271430706.1">
    <property type="nucleotide sequence ID" value="NZ_JAQIOY010000001.1"/>
</dbReference>
<keyword evidence="1" id="KW-0732">Signal</keyword>
<name>A0ABT4XN28_9RHOB</name>
<dbReference type="Proteomes" id="UP001210720">
    <property type="component" value="Unassembled WGS sequence"/>
</dbReference>
<proteinExistence type="predicted"/>
<keyword evidence="3" id="KW-1185">Reference proteome</keyword>
<reference evidence="2 3" key="1">
    <citation type="submission" date="2023-01" db="EMBL/GenBank/DDBJ databases">
        <title>Thalassococcus onchidii sp. nov., isolated from a marine invertebrate from the South China Sea.</title>
        <authorList>
            <person name="Xu S."/>
            <person name="Liu Z."/>
            <person name="Xu Y."/>
        </authorList>
    </citation>
    <scope>NUCLEOTIDE SEQUENCE [LARGE SCALE GENOMIC DNA]</scope>
    <source>
        <strain evidence="2 3">KCTC 32084</strain>
    </source>
</reference>
<feature type="chain" id="PRO_5045603928" evidence="1">
    <location>
        <begin position="22"/>
        <end position="223"/>
    </location>
</feature>
<feature type="signal peptide" evidence="1">
    <location>
        <begin position="1"/>
        <end position="21"/>
    </location>
</feature>
<protein>
    <submittedName>
        <fullName evidence="2">YjbF family lipoprotein</fullName>
    </submittedName>
</protein>
<dbReference type="Gene3D" id="2.40.360.10">
    <property type="entry name" value="YmcC-like"/>
    <property type="match status" value="1"/>
</dbReference>